<organism evidence="1 2">
    <name type="scientific">Paenibacillus arenilitoris</name>
    <dbReference type="NCBI Taxonomy" id="2772299"/>
    <lineage>
        <taxon>Bacteria</taxon>
        <taxon>Bacillati</taxon>
        <taxon>Bacillota</taxon>
        <taxon>Bacilli</taxon>
        <taxon>Bacillales</taxon>
        <taxon>Paenibacillaceae</taxon>
        <taxon>Paenibacillus</taxon>
    </lineage>
</organism>
<dbReference type="PIRSF" id="PIRSF033634">
    <property type="entry name" value="UCP033634"/>
    <property type="match status" value="1"/>
</dbReference>
<dbReference type="SUPFAM" id="SSF53474">
    <property type="entry name" value="alpha/beta-Hydrolases"/>
    <property type="match status" value="1"/>
</dbReference>
<gene>
    <name evidence="1" type="ORF">IDH41_10965</name>
</gene>
<proteinExistence type="predicted"/>
<dbReference type="InterPro" id="IPR029058">
    <property type="entry name" value="AB_hydrolase_fold"/>
</dbReference>
<keyword evidence="2" id="KW-1185">Reference proteome</keyword>
<reference evidence="1" key="1">
    <citation type="submission" date="2020-09" db="EMBL/GenBank/DDBJ databases">
        <title>A novel bacterium of genus Paenibacillus, isolated from South China Sea.</title>
        <authorList>
            <person name="Huang H."/>
            <person name="Mo K."/>
            <person name="Hu Y."/>
        </authorList>
    </citation>
    <scope>NUCLEOTIDE SEQUENCE</scope>
    <source>
        <strain evidence="1">IB182493</strain>
    </source>
</reference>
<name>A0A927H642_9BACL</name>
<accession>A0A927H642</accession>
<dbReference type="InterPro" id="IPR017018">
    <property type="entry name" value="UCP033634"/>
</dbReference>
<dbReference type="GO" id="GO:0016787">
    <property type="term" value="F:hydrolase activity"/>
    <property type="evidence" value="ECO:0007669"/>
    <property type="project" value="UniProtKB-KW"/>
</dbReference>
<dbReference type="AlphaFoldDB" id="A0A927H642"/>
<dbReference type="EMBL" id="JACXIY010000013">
    <property type="protein sequence ID" value="MBD2869102.1"/>
    <property type="molecule type" value="Genomic_DNA"/>
</dbReference>
<sequence>MHIDKIILPSEWGRDISHKHIKNDNTTVAVFFPGQNYSCELPLLYYTGKSAYDEGHDLLMLEYGYQSARTAFEEAKVDQLIQECYTSINQIINNYNDVVFVSKSLGTYIAGKTAELFKERSIRHVFLTPIRSTIPIIEKFGGLVVSGTKDPVFHEEDIEHIEGFPNTEVLRIKDANHALEVSDLHQSLEILKSLVEVSSRFFNHK</sequence>
<evidence type="ECO:0000313" key="2">
    <source>
        <dbReference type="Proteomes" id="UP000632125"/>
    </source>
</evidence>
<evidence type="ECO:0000313" key="1">
    <source>
        <dbReference type="EMBL" id="MBD2869102.1"/>
    </source>
</evidence>
<protein>
    <submittedName>
        <fullName evidence="1">Alpha/beta hydrolase</fullName>
    </submittedName>
</protein>
<keyword evidence="1" id="KW-0378">Hydrolase</keyword>
<dbReference type="Gene3D" id="3.40.50.1820">
    <property type="entry name" value="alpha/beta hydrolase"/>
    <property type="match status" value="1"/>
</dbReference>
<dbReference type="RefSeq" id="WP_190860918.1">
    <property type="nucleotide sequence ID" value="NZ_JACXIY010000013.1"/>
</dbReference>
<dbReference type="Proteomes" id="UP000632125">
    <property type="component" value="Unassembled WGS sequence"/>
</dbReference>
<comment type="caution">
    <text evidence="1">The sequence shown here is derived from an EMBL/GenBank/DDBJ whole genome shotgun (WGS) entry which is preliminary data.</text>
</comment>